<dbReference type="AlphaFoldDB" id="A0A7D7QS61"/>
<dbReference type="RefSeq" id="WP_181886526.1">
    <property type="nucleotide sequence ID" value="NZ_CP059472.1"/>
</dbReference>
<accession>A0A7D7QS61</accession>
<gene>
    <name evidence="2" type="ORF">H1R16_10870</name>
    <name evidence="1" type="ORF">H2507_04595</name>
</gene>
<reference evidence="4" key="2">
    <citation type="submission" date="2020-07" db="EMBL/GenBank/DDBJ databases">
        <title>Flavobacterium sp. xlx-214.</title>
        <authorList>
            <person name="Yang C."/>
        </authorList>
    </citation>
    <scope>NUCLEOTIDE SEQUENCE [LARGE SCALE GENOMIC DNA]</scope>
    <source>
        <strain evidence="4">CX-624</strain>
    </source>
</reference>
<protein>
    <submittedName>
        <fullName evidence="2">Phosphoribosyl-ATP pyrophosphatase</fullName>
    </submittedName>
</protein>
<name>A0A7D7QS61_9FLAO</name>
<sequence>MGTKYSNLEELRRKKALLKKEVSEMEDLLTFDNTKESLSAFTNGFTDQFLKEETDENGEKTLAVKKEEIMRRISSGVKEQLLSRNAVLGFADSAVKAGAVENALKLGVVALVGNYARKNLRSTSWKNKLIGAALIYLAPFALRFIRRKLVEYQKNRSVSSMEQLI</sequence>
<keyword evidence="4" id="KW-1185">Reference proteome</keyword>
<dbReference type="Proteomes" id="UP000539710">
    <property type="component" value="Unassembled WGS sequence"/>
</dbReference>
<dbReference type="EMBL" id="JACEUX010000001">
    <property type="protein sequence ID" value="MBA5246445.1"/>
    <property type="molecule type" value="Genomic_DNA"/>
</dbReference>
<dbReference type="Proteomes" id="UP000515349">
    <property type="component" value="Chromosome"/>
</dbReference>
<reference evidence="1" key="3">
    <citation type="submission" date="2020-07" db="EMBL/GenBank/DDBJ databases">
        <authorList>
            <person name="Yang C."/>
        </authorList>
    </citation>
    <scope>NUCLEOTIDE SEQUENCE</scope>
    <source>
        <strain evidence="1">Cx-624</strain>
    </source>
</reference>
<evidence type="ECO:0000313" key="2">
    <source>
        <dbReference type="EMBL" id="QMS98188.1"/>
    </source>
</evidence>
<dbReference type="KEGG" id="cbau:H1R16_10870"/>
<evidence type="ECO:0000313" key="4">
    <source>
        <dbReference type="Proteomes" id="UP000539710"/>
    </source>
</evidence>
<organism evidence="2 3">
    <name type="scientific">Marnyiella aurantia</name>
    <dbReference type="NCBI Taxonomy" id="2758037"/>
    <lineage>
        <taxon>Bacteria</taxon>
        <taxon>Pseudomonadati</taxon>
        <taxon>Bacteroidota</taxon>
        <taxon>Flavobacteriia</taxon>
        <taxon>Flavobacteriales</taxon>
        <taxon>Weeksellaceae</taxon>
        <taxon>Marnyiella</taxon>
    </lineage>
</organism>
<proteinExistence type="predicted"/>
<reference evidence="2 3" key="1">
    <citation type="submission" date="2020-07" db="EMBL/GenBank/DDBJ databases">
        <title>Chryseobacterium sp.cx-624.</title>
        <authorList>
            <person name="Yang C."/>
        </authorList>
    </citation>
    <scope>NUCLEOTIDE SEQUENCE [LARGE SCALE GENOMIC DNA]</scope>
    <source>
        <strain evidence="3">cx-624</strain>
        <strain evidence="2">Cx-624</strain>
    </source>
</reference>
<evidence type="ECO:0000313" key="3">
    <source>
        <dbReference type="Proteomes" id="UP000515349"/>
    </source>
</evidence>
<dbReference type="EMBL" id="CP059472">
    <property type="protein sequence ID" value="QMS98188.1"/>
    <property type="molecule type" value="Genomic_DNA"/>
</dbReference>
<evidence type="ECO:0000313" key="1">
    <source>
        <dbReference type="EMBL" id="MBA5246445.1"/>
    </source>
</evidence>